<evidence type="ECO:0000313" key="1">
    <source>
        <dbReference type="EMBL" id="MBA4616229.1"/>
    </source>
</evidence>
<proteinExistence type="predicted"/>
<sequence>MKDSPQPHCPLEFGLIKMNSDLILSSTKSILVPITCIRAFGSTRILTPLSSTSSSNFPFSSCSPGHQSGKLLLHLLVLPRALLAHILSAAFSAHFLSKT</sequence>
<dbReference type="EMBL" id="GISG01010651">
    <property type="protein sequence ID" value="MBA4616229.1"/>
    <property type="molecule type" value="Transcribed_RNA"/>
</dbReference>
<accession>A0A7C9CMH5</accession>
<name>A0A7C9CMH5_OPUST</name>
<organism evidence="1">
    <name type="scientific">Opuntia streptacantha</name>
    <name type="common">Prickly pear cactus</name>
    <name type="synonym">Opuntia cardona</name>
    <dbReference type="NCBI Taxonomy" id="393608"/>
    <lineage>
        <taxon>Eukaryota</taxon>
        <taxon>Viridiplantae</taxon>
        <taxon>Streptophyta</taxon>
        <taxon>Embryophyta</taxon>
        <taxon>Tracheophyta</taxon>
        <taxon>Spermatophyta</taxon>
        <taxon>Magnoliopsida</taxon>
        <taxon>eudicotyledons</taxon>
        <taxon>Gunneridae</taxon>
        <taxon>Pentapetalae</taxon>
        <taxon>Caryophyllales</taxon>
        <taxon>Cactineae</taxon>
        <taxon>Cactaceae</taxon>
        <taxon>Opuntioideae</taxon>
        <taxon>Opuntia</taxon>
    </lineage>
</organism>
<protein>
    <submittedName>
        <fullName evidence="1">Uncharacterized protein</fullName>
    </submittedName>
</protein>
<dbReference type="AlphaFoldDB" id="A0A7C9CMH5"/>
<reference evidence="1" key="2">
    <citation type="submission" date="2020-07" db="EMBL/GenBank/DDBJ databases">
        <authorList>
            <person name="Vera ALvarez R."/>
            <person name="Arias-Moreno D.M."/>
            <person name="Jimenez-Jacinto V."/>
            <person name="Jimenez-Bremont J.F."/>
            <person name="Swaminathan K."/>
            <person name="Moose S.P."/>
            <person name="Guerrero-Gonzalez M.L."/>
            <person name="Marino-Ramirez L."/>
            <person name="Landsman D."/>
            <person name="Rodriguez-Kessler M."/>
            <person name="Delgado-Sanchez P."/>
        </authorList>
    </citation>
    <scope>NUCLEOTIDE SEQUENCE</scope>
    <source>
        <tissue evidence="1">Cladode</tissue>
    </source>
</reference>
<reference evidence="1" key="1">
    <citation type="journal article" date="2013" name="J. Plant Res.">
        <title>Effect of fungi and light on seed germination of three Opuntia species from semiarid lands of central Mexico.</title>
        <authorList>
            <person name="Delgado-Sanchez P."/>
            <person name="Jimenez-Bremont J.F."/>
            <person name="Guerrero-Gonzalez Mde L."/>
            <person name="Flores J."/>
        </authorList>
    </citation>
    <scope>NUCLEOTIDE SEQUENCE</scope>
    <source>
        <tissue evidence="1">Cladode</tissue>
    </source>
</reference>